<dbReference type="PROSITE" id="PS00122">
    <property type="entry name" value="CARBOXYLESTERASE_B_1"/>
    <property type="match status" value="1"/>
</dbReference>
<dbReference type="InterPro" id="IPR019826">
    <property type="entry name" value="Carboxylesterase_B_AS"/>
</dbReference>
<keyword evidence="3" id="KW-0378">Hydrolase</keyword>
<feature type="active site" evidence="7">
    <location>
        <position position="703"/>
    </location>
</feature>
<evidence type="ECO:0000313" key="13">
    <source>
        <dbReference type="Proteomes" id="UP000764110"/>
    </source>
</evidence>
<evidence type="ECO:0000256" key="8">
    <source>
        <dbReference type="RuleBase" id="RU003345"/>
    </source>
</evidence>
<evidence type="ECO:0000256" key="2">
    <source>
        <dbReference type="ARBA" id="ARBA00009986"/>
    </source>
</evidence>
<dbReference type="Pfam" id="PF00135">
    <property type="entry name" value="COesterase"/>
    <property type="match status" value="1"/>
</dbReference>
<evidence type="ECO:0000313" key="12">
    <source>
        <dbReference type="EMBL" id="KAH0598803.1"/>
    </source>
</evidence>
<feature type="domain" description="Carboxylesterase type B" evidence="9">
    <location>
        <begin position="2"/>
        <end position="431"/>
    </location>
</feature>
<evidence type="ECO:0000259" key="9">
    <source>
        <dbReference type="Pfam" id="PF00135"/>
    </source>
</evidence>
<dbReference type="InterPro" id="IPR016163">
    <property type="entry name" value="Ald_DH_C"/>
</dbReference>
<evidence type="ECO:0000259" key="10">
    <source>
        <dbReference type="Pfam" id="PF00171"/>
    </source>
</evidence>
<comment type="similarity">
    <text evidence="2 8">Belongs to the aldehyde dehydrogenase family.</text>
</comment>
<dbReference type="GO" id="GO:0016787">
    <property type="term" value="F:hydrolase activity"/>
    <property type="evidence" value="ECO:0007669"/>
    <property type="project" value="UniProtKB-KW"/>
</dbReference>
<dbReference type="PROSITE" id="PS00070">
    <property type="entry name" value="ALDEHYDE_DEHYDR_CYS"/>
    <property type="match status" value="1"/>
</dbReference>
<keyword evidence="4 8" id="KW-0560">Oxidoreductase</keyword>
<dbReference type="Pfam" id="PF00171">
    <property type="entry name" value="Aldedh"/>
    <property type="match status" value="1"/>
</dbReference>
<protein>
    <recommendedName>
        <fullName evidence="5">aldehyde dehydrogenase (NAD(+))</fullName>
        <ecNumber evidence="5">1.2.1.3</ecNumber>
    </recommendedName>
</protein>
<dbReference type="Gene3D" id="2.120.10.30">
    <property type="entry name" value="TolB, C-terminal domain"/>
    <property type="match status" value="1"/>
</dbReference>
<dbReference type="Pfam" id="PF08450">
    <property type="entry name" value="SGL"/>
    <property type="match status" value="1"/>
</dbReference>
<dbReference type="Gene3D" id="3.40.605.10">
    <property type="entry name" value="Aldehyde Dehydrogenase, Chain A, domain 1"/>
    <property type="match status" value="1"/>
</dbReference>
<keyword evidence="13" id="KW-1185">Reference proteome</keyword>
<dbReference type="PANTHER" id="PTHR11699">
    <property type="entry name" value="ALDEHYDE DEHYDROGENASE-RELATED"/>
    <property type="match status" value="1"/>
</dbReference>
<dbReference type="SUPFAM" id="SSF63829">
    <property type="entry name" value="Calcium-dependent phosphotriesterase"/>
    <property type="match status" value="1"/>
</dbReference>
<dbReference type="InterPro" id="IPR011042">
    <property type="entry name" value="6-blade_b-propeller_TolB-like"/>
</dbReference>
<comment type="caution">
    <text evidence="12">The sequence shown here is derived from an EMBL/GenBank/DDBJ whole genome shotgun (WGS) entry which is preliminary data.</text>
</comment>
<proteinExistence type="inferred from homology"/>
<dbReference type="InterPro" id="IPR013658">
    <property type="entry name" value="SGL"/>
</dbReference>
<dbReference type="InterPro" id="IPR015590">
    <property type="entry name" value="Aldehyde_DH_dom"/>
</dbReference>
<dbReference type="SUPFAM" id="SSF53474">
    <property type="entry name" value="alpha/beta-Hydrolases"/>
    <property type="match status" value="1"/>
</dbReference>
<evidence type="ECO:0000256" key="1">
    <source>
        <dbReference type="ARBA" id="ARBA00005964"/>
    </source>
</evidence>
<dbReference type="FunFam" id="3.40.605.10:FF:000007">
    <property type="entry name" value="NAD/NADP-dependent betaine aldehyde dehydrogenase"/>
    <property type="match status" value="1"/>
</dbReference>
<dbReference type="InterPro" id="IPR029058">
    <property type="entry name" value="AB_hydrolase_fold"/>
</dbReference>
<dbReference type="FunFam" id="3.40.309.10:FF:000009">
    <property type="entry name" value="Aldehyde dehydrogenase A"/>
    <property type="match status" value="1"/>
</dbReference>
<evidence type="ECO:0000256" key="5">
    <source>
        <dbReference type="ARBA" id="ARBA00024226"/>
    </source>
</evidence>
<dbReference type="Gene3D" id="3.40.309.10">
    <property type="entry name" value="Aldehyde Dehydrogenase, Chain A, domain 2"/>
    <property type="match status" value="1"/>
</dbReference>
<dbReference type="EC" id="1.2.1.3" evidence="5"/>
<dbReference type="InterPro" id="IPR002018">
    <property type="entry name" value="CarbesteraseB"/>
</dbReference>
<organism evidence="12 13">
    <name type="scientific">Metarhizium humberi</name>
    <dbReference type="NCBI Taxonomy" id="2596975"/>
    <lineage>
        <taxon>Eukaryota</taxon>
        <taxon>Fungi</taxon>
        <taxon>Dikarya</taxon>
        <taxon>Ascomycota</taxon>
        <taxon>Pezizomycotina</taxon>
        <taxon>Sordariomycetes</taxon>
        <taxon>Hypocreomycetidae</taxon>
        <taxon>Hypocreales</taxon>
        <taxon>Clavicipitaceae</taxon>
        <taxon>Metarhizium</taxon>
    </lineage>
</organism>
<dbReference type="InterPro" id="IPR016161">
    <property type="entry name" value="Ald_DH/histidinol_DH"/>
</dbReference>
<dbReference type="SUPFAM" id="SSF53720">
    <property type="entry name" value="ALDH-like"/>
    <property type="match status" value="1"/>
</dbReference>
<comment type="similarity">
    <text evidence="1">Belongs to the type-B carboxylesterase/lipase family.</text>
</comment>
<reference evidence="12 13" key="1">
    <citation type="submission" date="2020-07" db="EMBL/GenBank/DDBJ databases">
        <title>Metarhizium humberi genome.</title>
        <authorList>
            <person name="Lysoe E."/>
        </authorList>
    </citation>
    <scope>NUCLEOTIDE SEQUENCE [LARGE SCALE GENOMIC DNA]</scope>
    <source>
        <strain evidence="12 13">ESALQ1638</strain>
    </source>
</reference>
<dbReference type="GO" id="GO:0004029">
    <property type="term" value="F:aldehyde dehydrogenase (NAD+) activity"/>
    <property type="evidence" value="ECO:0007669"/>
    <property type="project" value="UniProtKB-EC"/>
</dbReference>
<dbReference type="Gene3D" id="3.40.50.1820">
    <property type="entry name" value="alpha/beta hydrolase"/>
    <property type="match status" value="1"/>
</dbReference>
<dbReference type="CDD" id="cd07114">
    <property type="entry name" value="ALDH_DhaS"/>
    <property type="match status" value="1"/>
</dbReference>
<accession>A0A9P8S9U1</accession>
<dbReference type="InterPro" id="IPR029510">
    <property type="entry name" value="Ald_DH_CS_GLU"/>
</dbReference>
<dbReference type="Proteomes" id="UP000764110">
    <property type="component" value="Unassembled WGS sequence"/>
</dbReference>
<name>A0A9P8S9U1_9HYPO</name>
<feature type="domain" description="Aldehyde dehydrogenase" evidence="10">
    <location>
        <begin position="474"/>
        <end position="944"/>
    </location>
</feature>
<comment type="catalytic activity">
    <reaction evidence="6">
        <text>an aldehyde + NAD(+) + H2O = a carboxylate + NADH + 2 H(+)</text>
        <dbReference type="Rhea" id="RHEA:16185"/>
        <dbReference type="ChEBI" id="CHEBI:15377"/>
        <dbReference type="ChEBI" id="CHEBI:15378"/>
        <dbReference type="ChEBI" id="CHEBI:17478"/>
        <dbReference type="ChEBI" id="CHEBI:29067"/>
        <dbReference type="ChEBI" id="CHEBI:57540"/>
        <dbReference type="ChEBI" id="CHEBI:57945"/>
        <dbReference type="EC" id="1.2.1.3"/>
    </reaction>
</comment>
<sequence length="1323" mass="144475">MADQHGKYCLATGHSPTENTTSEDCLFVNVQSPSRAKPGSLPVFLYIQGGGFNLNSNANINASGLIQASGHNIVVVSFNYRVGPYGFLTDGKDIAPNNGLRDQEKVMQWVQKHISKFGGNPNHVTLGGSSAGAESVVIHLTARNGTDRGYFHAVTAESPSFATTLTVAESQYLYRHFATRLGCVGADSLACLRNKTARELQEQNFNIPLPGAANPPNYLYVPCLDGEYLTDYTYRLIQDGHFIKVPSIFGDDTNGGTKFAPRNASTLAESNSFMLDNYPFLTLRLLEKMNKMYPNPSKTCPKLGCYWRQASNTYQEVRYMCPALAMTSALANAGITNSFAYRWNVEDEAQMKAGLGVPHTSEFDAILGPEYAPSPPESYKKGGINYPASPAIQKYWTNFIQYYDPNQGGDPEVKVAEWKAWSGGAQDRLVFQTGGRTEMEPFGDRLNMRALATSQLRTSLHDAARLAYDVPYLTIPIEDPATGEIIAQSDAANQKDVDAAVENAHQVFKSGIWSNASRHDRARVLEKIAEIMTRELPKLIRLEVKQTGRAIREMNAQIPSLLRWFKYYASVLLTEELPVLPTVGKLHNWLERKPLGVVVQITPFNHPMLIAVKKLAPALAAGNSIVLKPSELTPMTSLLLGQMFKAAGVPDGVVNILPGYGAVTGKALVSHALVRKVDVTGGTSAGQAIGSIVGGNLARYTAELGGKAPLVVFEQANIDAAVNGIAFASFIATGQTCVAATRIIVQNSVMPTLLEKLQRKCDYILRNMGSPLNERSTMGPLISLRQLQKVEALVDECLSEGTGQVLCGGKRMTGTSELDGIDFAKGYFYPPTVITCAAGKSVTEARIWREEAFGPVIVVVGFDNEEEGVLLANDSEFGLGAALWTQDLSQAFRVSKQVDSGIVWVNTHHRNDPSSPWGGASKSSGVGSENGIDAYHDYTTTKSIIMNFASANEMLAQDDWFRDGAGEVRRMQRSHHLRLESGFNPIESAMAAYPSAFVVFDELVKDLFGSSPTLELLHEHAEYPFAHEAGVFIQEDNSLFITSNQFTDPKTKNRRIQITRVQLPKDGDGGVQCQEIHPDQVPMANGGVNYKDGILFCAQGNQGGSGGLAFMESKPPYKSHLMLSSFYGRDFNSLNDVVVHSDGSIWFTDPIYGFEQGIRPKPRLPCQVYRFDPDRNAVRAVADGFGRPNGICFSPDEKIVYITDTDWIHGDGTTDEFRASHIYAFDLVKYSGQPFLTNRRLFAMADTGIPDGIKCDVHGNVYSGCGDGVNIWSPGGVLLGKILLEGGAANFCFGRDGEMFILNEHRLWRAQLASSTKGALLGI</sequence>
<evidence type="ECO:0000256" key="3">
    <source>
        <dbReference type="ARBA" id="ARBA00022801"/>
    </source>
</evidence>
<dbReference type="InterPro" id="IPR016160">
    <property type="entry name" value="Ald_DH_CS_CYS"/>
</dbReference>
<evidence type="ECO:0000259" key="11">
    <source>
        <dbReference type="Pfam" id="PF08450"/>
    </source>
</evidence>
<evidence type="ECO:0000256" key="4">
    <source>
        <dbReference type="ARBA" id="ARBA00023002"/>
    </source>
</evidence>
<dbReference type="PROSITE" id="PS00687">
    <property type="entry name" value="ALDEHYDE_DEHYDR_GLU"/>
    <property type="match status" value="1"/>
</dbReference>
<feature type="domain" description="SMP-30/Gluconolactonase/LRE-like region" evidence="11">
    <location>
        <begin position="1123"/>
        <end position="1300"/>
    </location>
</feature>
<evidence type="ECO:0000256" key="7">
    <source>
        <dbReference type="PROSITE-ProRule" id="PRU10007"/>
    </source>
</evidence>
<gene>
    <name evidence="12" type="ORF">MHUMG1_02915</name>
</gene>
<evidence type="ECO:0000256" key="6">
    <source>
        <dbReference type="ARBA" id="ARBA00049194"/>
    </source>
</evidence>
<dbReference type="InterPro" id="IPR016162">
    <property type="entry name" value="Ald_DH_N"/>
</dbReference>
<dbReference type="EMBL" id="JACEFI010000004">
    <property type="protein sequence ID" value="KAH0598803.1"/>
    <property type="molecule type" value="Genomic_DNA"/>
</dbReference>